<dbReference type="Pfam" id="PF14649">
    <property type="entry name" value="Spatacsin_C"/>
    <property type="match status" value="1"/>
</dbReference>
<proteinExistence type="predicted"/>
<reference evidence="2" key="1">
    <citation type="journal article" date="2002" name="Science">
        <title>The genome sequence of the malaria mosquito Anopheles gambiae.</title>
        <authorList>
            <person name="Holt R.A."/>
            <person name="Subramanian G.M."/>
            <person name="Halpern A."/>
            <person name="Sutton G.G."/>
            <person name="Charlab R."/>
            <person name="Nusskern D.R."/>
            <person name="Wincker P."/>
            <person name="Clark A.G."/>
            <person name="Ribeiro J.M."/>
            <person name="Wides R."/>
            <person name="Salzberg S.L."/>
            <person name="Loftus B."/>
            <person name="Yandell M."/>
            <person name="Majoros W.H."/>
            <person name="Rusch D.B."/>
            <person name="Lai Z."/>
            <person name="Kraft C.L."/>
            <person name="Abril J.F."/>
            <person name="Anthouard V."/>
            <person name="Arensburger P."/>
            <person name="Atkinson P.W."/>
            <person name="Baden H."/>
            <person name="de Berardinis V."/>
            <person name="Baldwin D."/>
            <person name="Benes V."/>
            <person name="Biedler J."/>
            <person name="Blass C."/>
            <person name="Bolanos R."/>
            <person name="Boscus D."/>
            <person name="Barnstead M."/>
            <person name="Cai S."/>
            <person name="Center A."/>
            <person name="Chaturverdi K."/>
            <person name="Christophides G.K."/>
            <person name="Chrystal M.A."/>
            <person name="Clamp M."/>
            <person name="Cravchik A."/>
            <person name="Curwen V."/>
            <person name="Dana A."/>
            <person name="Delcher A."/>
            <person name="Dew I."/>
            <person name="Evans C.A."/>
            <person name="Flanigan M."/>
            <person name="Grundschober-Freimoser A."/>
            <person name="Friedli L."/>
            <person name="Gu Z."/>
            <person name="Guan P."/>
            <person name="Guigo R."/>
            <person name="Hillenmeyer M.E."/>
            <person name="Hladun S.L."/>
            <person name="Hogan J.R."/>
            <person name="Hong Y.S."/>
            <person name="Hoover J."/>
            <person name="Jaillon O."/>
            <person name="Ke Z."/>
            <person name="Kodira C."/>
            <person name="Kokoza E."/>
            <person name="Koutsos A."/>
            <person name="Letunic I."/>
            <person name="Levitsky A."/>
            <person name="Liang Y."/>
            <person name="Lin J.J."/>
            <person name="Lobo N.F."/>
            <person name="Lopez J.R."/>
            <person name="Malek J.A."/>
            <person name="McIntosh T.C."/>
            <person name="Meister S."/>
            <person name="Miller J."/>
            <person name="Mobarry C."/>
            <person name="Mongin E."/>
            <person name="Murphy S.D."/>
            <person name="O'Brochta D.A."/>
            <person name="Pfannkoch C."/>
            <person name="Qi R."/>
            <person name="Regier M.A."/>
            <person name="Remington K."/>
            <person name="Shao H."/>
            <person name="Sharakhova M.V."/>
            <person name="Sitter C.D."/>
            <person name="Shetty J."/>
            <person name="Smith T.J."/>
            <person name="Strong R."/>
            <person name="Sun J."/>
            <person name="Thomasova D."/>
            <person name="Ton L.Q."/>
            <person name="Topalis P."/>
            <person name="Tu Z."/>
            <person name="Unger M.F."/>
            <person name="Walenz B."/>
            <person name="Wang A."/>
            <person name="Wang J."/>
            <person name="Wang M."/>
            <person name="Wang X."/>
            <person name="Woodford K.J."/>
            <person name="Wortman J.R."/>
            <person name="Wu M."/>
            <person name="Yao A."/>
            <person name="Zdobnov E.M."/>
            <person name="Zhang H."/>
            <person name="Zhao Q."/>
            <person name="Zhao S."/>
            <person name="Zhu S.C."/>
            <person name="Zhimulev I."/>
            <person name="Coluzzi M."/>
            <person name="della Torre A."/>
            <person name="Roth C.W."/>
            <person name="Louis C."/>
            <person name="Kalush F."/>
            <person name="Mural R.J."/>
            <person name="Myers E.W."/>
            <person name="Adams M.D."/>
            <person name="Smith H.O."/>
            <person name="Broder S."/>
            <person name="Gardner M.J."/>
            <person name="Fraser C.M."/>
            <person name="Birney E."/>
            <person name="Bork P."/>
            <person name="Brey P.T."/>
            <person name="Venter J.C."/>
            <person name="Weissenbach J."/>
            <person name="Kafatos F.C."/>
            <person name="Collins F.H."/>
            <person name="Hoffman S.L."/>
        </authorList>
    </citation>
    <scope>NUCLEOTIDE SEQUENCE [LARGE SCALE GENOMIC DNA]</scope>
    <source>
        <strain evidence="2">PEST</strain>
    </source>
</reference>
<reference evidence="2" key="5">
    <citation type="submission" date="2011-05" db="EMBL/GenBank/DDBJ databases">
        <authorList>
            <consortium name="VectorBase"/>
        </authorList>
    </citation>
    <scope>NUCLEOTIDE SEQUENCE</scope>
    <source>
        <strain evidence="2">PEST</strain>
    </source>
</reference>
<dbReference type="AlphaFoldDB" id="A7UUP0"/>
<dbReference type="InterPro" id="IPR028107">
    <property type="entry name" value="Spatacsin_C_dom"/>
</dbReference>
<evidence type="ECO:0000259" key="1">
    <source>
        <dbReference type="Pfam" id="PF14649"/>
    </source>
</evidence>
<feature type="domain" description="Spatacsin C-terminal" evidence="1">
    <location>
        <begin position="1"/>
        <end position="275"/>
    </location>
</feature>
<comment type="caution">
    <text evidence="2">The sequence shown here is derived from an EMBL/GenBank/DDBJ whole genome shotgun (WGS) entry which is preliminary data.</text>
</comment>
<dbReference type="VEuPathDB" id="VectorBase:AGAMI1_008583"/>
<accession>A7UUP0</accession>
<gene>
    <name evidence="2" type="ORF">AgaP_AGAP008242</name>
</gene>
<feature type="non-terminal residue" evidence="2">
    <location>
        <position position="332"/>
    </location>
</feature>
<sequence length="332" mass="37604">LLVKAHDCFVHECSMEGIMEVLACCKALTVILTAAKSWNLIVRLLVGIGRYRDMYYCFETLINHEQFESLLGQFDDRAANGRRLQCAIITFLNEHCPERRDYFRLAALHFRMYREIAELWESEAHGTIDAIVKTYELKQPATPLVQTELTSAMDAFTHATENYLLDNNLTLAQRAAANAELIALQISYDNRRGGTMQEPAGTTNVATGTLLYYINFLLTVPQALIVGRAYGIEINWPGAIYQHYIMQGESAYLEDYLDRLPLTDGMIETLVKLFQLEPSLTPRMEQAIGTFIDRIHSVTLKYRLASLLGLKKTIHGLINGGAVYYLKDTNYG</sequence>
<evidence type="ECO:0000313" key="2">
    <source>
        <dbReference type="EMBL" id="EDO63575.1"/>
    </source>
</evidence>
<dbReference type="STRING" id="7165.A7UUP0"/>
<dbReference type="VEuPathDB" id="VectorBase:AGAP008242"/>
<organism evidence="2">
    <name type="scientific">Anopheles gambiae</name>
    <name type="common">African malaria mosquito</name>
    <dbReference type="NCBI Taxonomy" id="7165"/>
    <lineage>
        <taxon>Eukaryota</taxon>
        <taxon>Metazoa</taxon>
        <taxon>Ecdysozoa</taxon>
        <taxon>Arthropoda</taxon>
        <taxon>Hexapoda</taxon>
        <taxon>Insecta</taxon>
        <taxon>Pterygota</taxon>
        <taxon>Neoptera</taxon>
        <taxon>Endopterygota</taxon>
        <taxon>Diptera</taxon>
        <taxon>Nematocera</taxon>
        <taxon>Culicoidea</taxon>
        <taxon>Culicidae</taxon>
        <taxon>Anophelinae</taxon>
        <taxon>Anopheles</taxon>
    </lineage>
</organism>
<reference evidence="2" key="3">
    <citation type="journal article" date="2004" name="Trends Parasitol.">
        <title>The Anopheles gambiae genome: an update.</title>
        <authorList>
            <person name="Mongin E."/>
            <person name="Louis C."/>
            <person name="Holt R.A."/>
            <person name="Birney E."/>
            <person name="Collins F.H."/>
        </authorList>
    </citation>
    <scope>NUCLEOTIDE SEQUENCE</scope>
    <source>
        <strain evidence="2">PEST</strain>
    </source>
</reference>
<dbReference type="PhylomeDB" id="A7UUP0"/>
<dbReference type="InterPro" id="IPR028103">
    <property type="entry name" value="Spatacsin"/>
</dbReference>
<dbReference type="PANTHER" id="PTHR13650:SF0">
    <property type="entry name" value="SPATACSIN"/>
    <property type="match status" value="1"/>
</dbReference>
<reference evidence="2" key="4">
    <citation type="journal article" date="2007" name="Genome Biol.">
        <title>Update of the Anopheles gambiae PEST genome assembly.</title>
        <authorList>
            <person name="Sharakhova M.V."/>
            <person name="Hammond M.P."/>
            <person name="Lobo N.F."/>
            <person name="Krzywinski J."/>
            <person name="Unger M.F."/>
            <person name="Hillenmeyer M.E."/>
            <person name="Bruggner R.V."/>
            <person name="Birney E."/>
            <person name="Collins F.H."/>
        </authorList>
    </citation>
    <scope>NUCLEOTIDE SEQUENCE</scope>
    <source>
        <strain evidence="2">PEST</strain>
    </source>
</reference>
<dbReference type="HOGENOM" id="CLU_340733_0_0_1"/>
<protein>
    <submittedName>
        <fullName evidence="2">AGAP008242-PA</fullName>
    </submittedName>
</protein>
<reference evidence="2" key="2">
    <citation type="submission" date="2002-03" db="EMBL/GenBank/DDBJ databases">
        <authorList>
            <consortium name="The Anopheles Genome Sequencing Consortium"/>
        </authorList>
    </citation>
    <scope>NUCLEOTIDE SEQUENCE</scope>
    <source>
        <strain evidence="2">PEST</strain>
    </source>
</reference>
<dbReference type="PANTHER" id="PTHR13650">
    <property type="entry name" value="SPATACSIN"/>
    <property type="match status" value="1"/>
</dbReference>
<feature type="non-terminal residue" evidence="2">
    <location>
        <position position="1"/>
    </location>
</feature>
<dbReference type="EMBL" id="AAAB01008964">
    <property type="protein sequence ID" value="EDO63575.1"/>
    <property type="molecule type" value="Genomic_DNA"/>
</dbReference>
<name>A7UUP0_ANOGA</name>